<evidence type="ECO:0000313" key="1">
    <source>
        <dbReference type="EMBL" id="EKF40166.1"/>
    </source>
</evidence>
<sequence length="91" mass="9950">MTNLIGTPVTVRVEIVGGTITKAAMIIGATGRRLDFSDIGQMRFFVDVIAEDGTRIGMWEGANYETAILTAHELAEEWKCQVYDNLIGDAT</sequence>
<dbReference type="OrthoDB" id="8117092at2"/>
<gene>
    <name evidence="1" type="ORF">NA8A_22396</name>
</gene>
<dbReference type="Proteomes" id="UP000007374">
    <property type="component" value="Unassembled WGS sequence"/>
</dbReference>
<dbReference type="EMBL" id="AMSI01000023">
    <property type="protein sequence ID" value="EKF40166.1"/>
    <property type="molecule type" value="Genomic_DNA"/>
</dbReference>
<reference evidence="1 2" key="1">
    <citation type="journal article" date="2012" name="J. Bacteriol.">
        <title>Genome Sequence of Nitratireductor indicus Type Strain C115.</title>
        <authorList>
            <person name="Lai Q."/>
            <person name="Li G."/>
            <person name="Yu Z."/>
            <person name="Shao Z."/>
        </authorList>
    </citation>
    <scope>NUCLEOTIDE SEQUENCE [LARGE SCALE GENOMIC DNA]</scope>
    <source>
        <strain evidence="1 2">C115</strain>
    </source>
</reference>
<organism evidence="1 2">
    <name type="scientific">Nitratireductor indicus C115</name>
    <dbReference type="NCBI Taxonomy" id="1231190"/>
    <lineage>
        <taxon>Bacteria</taxon>
        <taxon>Pseudomonadati</taxon>
        <taxon>Pseudomonadota</taxon>
        <taxon>Alphaproteobacteria</taxon>
        <taxon>Hyphomicrobiales</taxon>
        <taxon>Phyllobacteriaceae</taxon>
        <taxon>Nitratireductor</taxon>
    </lineage>
</organism>
<proteinExistence type="predicted"/>
<dbReference type="RefSeq" id="WP_009452709.1">
    <property type="nucleotide sequence ID" value="NZ_AMSI01000023.1"/>
</dbReference>
<dbReference type="PATRIC" id="fig|1231190.3.peg.4622"/>
<protein>
    <submittedName>
        <fullName evidence="1">Uncharacterized protein</fullName>
    </submittedName>
</protein>
<keyword evidence="2" id="KW-1185">Reference proteome</keyword>
<dbReference type="STRING" id="721133.SAMN05216176_11788"/>
<dbReference type="AlphaFoldDB" id="K2NYM4"/>
<accession>K2NYM4</accession>
<name>K2NYM4_9HYPH</name>
<evidence type="ECO:0000313" key="2">
    <source>
        <dbReference type="Proteomes" id="UP000007374"/>
    </source>
</evidence>
<comment type="caution">
    <text evidence="1">The sequence shown here is derived from an EMBL/GenBank/DDBJ whole genome shotgun (WGS) entry which is preliminary data.</text>
</comment>